<feature type="coiled-coil region" evidence="16">
    <location>
        <begin position="204"/>
        <end position="231"/>
    </location>
</feature>
<dbReference type="EC" id="2.7.10.2" evidence="4"/>
<evidence type="ECO:0000256" key="12">
    <source>
        <dbReference type="ARBA" id="ARBA00022989"/>
    </source>
</evidence>
<dbReference type="Gene3D" id="3.40.50.300">
    <property type="entry name" value="P-loop containing nucleotide triphosphate hydrolases"/>
    <property type="match status" value="1"/>
</dbReference>
<evidence type="ECO:0000313" key="20">
    <source>
        <dbReference type="EMBL" id="QTD55296.1"/>
    </source>
</evidence>
<evidence type="ECO:0000256" key="4">
    <source>
        <dbReference type="ARBA" id="ARBA00011903"/>
    </source>
</evidence>
<keyword evidence="21" id="KW-1185">Reference proteome</keyword>
<gene>
    <name evidence="20" type="ORF">J4G78_13890</name>
</gene>
<feature type="domain" description="AAA" evidence="19">
    <location>
        <begin position="537"/>
        <end position="681"/>
    </location>
</feature>
<keyword evidence="11" id="KW-0067">ATP-binding</keyword>
<keyword evidence="7" id="KW-0808">Transferase</keyword>
<keyword evidence="9" id="KW-0547">Nucleotide-binding</keyword>
<evidence type="ECO:0000256" key="2">
    <source>
        <dbReference type="ARBA" id="ARBA00007316"/>
    </source>
</evidence>
<keyword evidence="5" id="KW-1003">Cell membrane</keyword>
<dbReference type="Pfam" id="PF02706">
    <property type="entry name" value="Wzz"/>
    <property type="match status" value="1"/>
</dbReference>
<evidence type="ECO:0000256" key="15">
    <source>
        <dbReference type="ARBA" id="ARBA00051245"/>
    </source>
</evidence>
<dbReference type="InterPro" id="IPR005702">
    <property type="entry name" value="Wzc-like_C"/>
</dbReference>
<proteinExistence type="inferred from homology"/>
<feature type="transmembrane region" description="Helical" evidence="17">
    <location>
        <begin position="36"/>
        <end position="56"/>
    </location>
</feature>
<dbReference type="EMBL" id="CP071794">
    <property type="protein sequence ID" value="QTD55296.1"/>
    <property type="molecule type" value="Genomic_DNA"/>
</dbReference>
<evidence type="ECO:0000256" key="9">
    <source>
        <dbReference type="ARBA" id="ARBA00022741"/>
    </source>
</evidence>
<comment type="similarity">
    <text evidence="3">Belongs to the etk/wzc family.</text>
</comment>
<dbReference type="PANTHER" id="PTHR32309">
    <property type="entry name" value="TYROSINE-PROTEIN KINASE"/>
    <property type="match status" value="1"/>
</dbReference>
<dbReference type="InterPro" id="IPR025669">
    <property type="entry name" value="AAA_dom"/>
</dbReference>
<comment type="subcellular location">
    <subcellularLocation>
        <location evidence="1">Cell inner membrane</location>
        <topology evidence="1">Multi-pass membrane protein</topology>
    </subcellularLocation>
</comment>
<dbReference type="Pfam" id="PF13614">
    <property type="entry name" value="AAA_31"/>
    <property type="match status" value="1"/>
</dbReference>
<protein>
    <recommendedName>
        <fullName evidence="4">non-specific protein-tyrosine kinase</fullName>
        <ecNumber evidence="4">2.7.10.2</ecNumber>
    </recommendedName>
</protein>
<dbReference type="CDD" id="cd05387">
    <property type="entry name" value="BY-kinase"/>
    <property type="match status" value="1"/>
</dbReference>
<evidence type="ECO:0000259" key="19">
    <source>
        <dbReference type="Pfam" id="PF13614"/>
    </source>
</evidence>
<dbReference type="InterPro" id="IPR003856">
    <property type="entry name" value="LPS_length_determ_N"/>
</dbReference>
<keyword evidence="8 17" id="KW-0812">Transmembrane</keyword>
<keyword evidence="10" id="KW-0418">Kinase</keyword>
<keyword evidence="6" id="KW-0997">Cell inner membrane</keyword>
<keyword evidence="16" id="KW-0175">Coiled coil</keyword>
<evidence type="ECO:0000256" key="1">
    <source>
        <dbReference type="ARBA" id="ARBA00004429"/>
    </source>
</evidence>
<reference evidence="20 21" key="1">
    <citation type="submission" date="2021-03" db="EMBL/GenBank/DDBJ databases">
        <title>Complete genome of Parasphingorhabdus_sp.JHSY0214.</title>
        <authorList>
            <person name="Yoo J.H."/>
            <person name="Bae J.W."/>
        </authorList>
    </citation>
    <scope>NUCLEOTIDE SEQUENCE [LARGE SCALE GENOMIC DNA]</scope>
    <source>
        <strain evidence="20 21">JHSY0214</strain>
    </source>
</reference>
<dbReference type="RefSeq" id="WP_207987120.1">
    <property type="nucleotide sequence ID" value="NZ_CP071794.1"/>
</dbReference>
<comment type="similarity">
    <text evidence="2">Belongs to the CpsD/CapB family.</text>
</comment>
<evidence type="ECO:0000256" key="13">
    <source>
        <dbReference type="ARBA" id="ARBA00023136"/>
    </source>
</evidence>
<sequence length="734" mass="78462">MNKMSETPLPLDRFVAEETSELIDLRAIGRAFRKHIIPVFLVSIAAIVATATVYFMTTPSYLATATMVVERQAQDVVPVNNDTPALTTDSPTVDTTVEILQSPFIAGRVVDALKLVEDPEFNPGLLKAGALPPNTEAQQQAARDRAIRILGSSLSVQREGVSYAIAVQYTSENPKMAANIANATIDEYLLTRVEGEEGSTQRSADLLETRLEELRGEVQAAEAQVARYRSDEGLFAATDVSSITQQELSVLNNQLAEARAAEAVANSRLATARSQMSQGMTGEALGAALESEVVGALRSQRATASAEVANLNTRYGARHPSLIKAQSQLADIDVQIGAEVERIVASLKTEASAARGRTSSIASSIAGLQNRLAVDSDASVRLSELERNAASARELYQGFLDRYKESLARQGTETSGAKEVSRAAIPAMPISPNPLLYIAIAFVAAGACSTAVVAGREFMETGLRTAADIEKRLQVSALGSIPEIGSLPEVKKSREPISWPPQFLIEHPKSAFAEAFRALKTSLVMTPGGRSAVRQKTKIISITSALPGEGKTSSAICLASAAARSGIRTLLVDCDSRRQASSRSLAKSITHGLTDVLNGDASLQQAVVHDEDSGTYFLGQKPDQETPFDLMGSQAMADLLEELRGQFQLVILDTAPVLPVAESRMLAALADMTLFIVQWKKTPAKAAEIGLHQLDGVGANIAGVVLSRVDVVEQARTGFGDAGLYFKQYKEYYA</sequence>
<evidence type="ECO:0000259" key="18">
    <source>
        <dbReference type="Pfam" id="PF02706"/>
    </source>
</evidence>
<evidence type="ECO:0000256" key="16">
    <source>
        <dbReference type="SAM" id="Coils"/>
    </source>
</evidence>
<name>A0ABX7T165_9SPHN</name>
<evidence type="ECO:0000256" key="8">
    <source>
        <dbReference type="ARBA" id="ARBA00022692"/>
    </source>
</evidence>
<dbReference type="PANTHER" id="PTHR32309:SF13">
    <property type="entry name" value="FERRIC ENTEROBACTIN TRANSPORT PROTEIN FEPE"/>
    <property type="match status" value="1"/>
</dbReference>
<evidence type="ECO:0000256" key="5">
    <source>
        <dbReference type="ARBA" id="ARBA00022475"/>
    </source>
</evidence>
<evidence type="ECO:0000256" key="10">
    <source>
        <dbReference type="ARBA" id="ARBA00022777"/>
    </source>
</evidence>
<evidence type="ECO:0000256" key="14">
    <source>
        <dbReference type="ARBA" id="ARBA00023137"/>
    </source>
</evidence>
<evidence type="ECO:0000256" key="6">
    <source>
        <dbReference type="ARBA" id="ARBA00022519"/>
    </source>
</evidence>
<evidence type="ECO:0000256" key="17">
    <source>
        <dbReference type="SAM" id="Phobius"/>
    </source>
</evidence>
<keyword evidence="12 17" id="KW-1133">Transmembrane helix</keyword>
<dbReference type="InterPro" id="IPR050445">
    <property type="entry name" value="Bact_polysacc_biosynth/exp"/>
</dbReference>
<evidence type="ECO:0000256" key="3">
    <source>
        <dbReference type="ARBA" id="ARBA00008883"/>
    </source>
</evidence>
<dbReference type="Proteomes" id="UP000663923">
    <property type="component" value="Chromosome"/>
</dbReference>
<accession>A0ABX7T165</accession>
<feature type="domain" description="Polysaccharide chain length determinant N-terminal" evidence="18">
    <location>
        <begin position="22"/>
        <end position="112"/>
    </location>
</feature>
<organism evidence="20 21">
    <name type="scientific">Parasphingorhabdus cellanae</name>
    <dbReference type="NCBI Taxonomy" id="2806553"/>
    <lineage>
        <taxon>Bacteria</taxon>
        <taxon>Pseudomonadati</taxon>
        <taxon>Pseudomonadota</taxon>
        <taxon>Alphaproteobacteria</taxon>
        <taxon>Sphingomonadales</taxon>
        <taxon>Sphingomonadaceae</taxon>
        <taxon>Parasphingorhabdus</taxon>
    </lineage>
</organism>
<comment type="catalytic activity">
    <reaction evidence="15">
        <text>L-tyrosyl-[protein] + ATP = O-phospho-L-tyrosyl-[protein] + ADP + H(+)</text>
        <dbReference type="Rhea" id="RHEA:10596"/>
        <dbReference type="Rhea" id="RHEA-COMP:10136"/>
        <dbReference type="Rhea" id="RHEA-COMP:20101"/>
        <dbReference type="ChEBI" id="CHEBI:15378"/>
        <dbReference type="ChEBI" id="CHEBI:30616"/>
        <dbReference type="ChEBI" id="CHEBI:46858"/>
        <dbReference type="ChEBI" id="CHEBI:61978"/>
        <dbReference type="ChEBI" id="CHEBI:456216"/>
        <dbReference type="EC" id="2.7.10.2"/>
    </reaction>
</comment>
<dbReference type="InterPro" id="IPR027417">
    <property type="entry name" value="P-loop_NTPase"/>
</dbReference>
<evidence type="ECO:0000256" key="11">
    <source>
        <dbReference type="ARBA" id="ARBA00022840"/>
    </source>
</evidence>
<keyword evidence="13 17" id="KW-0472">Membrane</keyword>
<keyword evidence="14" id="KW-0829">Tyrosine-protein kinase</keyword>
<evidence type="ECO:0000313" key="21">
    <source>
        <dbReference type="Proteomes" id="UP000663923"/>
    </source>
</evidence>
<evidence type="ECO:0000256" key="7">
    <source>
        <dbReference type="ARBA" id="ARBA00022679"/>
    </source>
</evidence>
<dbReference type="SUPFAM" id="SSF52540">
    <property type="entry name" value="P-loop containing nucleoside triphosphate hydrolases"/>
    <property type="match status" value="1"/>
</dbReference>